<accession>A0AAW5ZUV6</accession>
<reference evidence="3" key="1">
    <citation type="submission" date="2021-09" db="EMBL/GenBank/DDBJ databases">
        <title>Genomic analysis of Ralstonia spp.</title>
        <authorList>
            <person name="Aburjaile F."/>
            <person name="Ariute J.C."/>
            <person name="Pais A.K.L."/>
            <person name="Albuquerque G.M.R."/>
            <person name="Silva A.M.F."/>
            <person name="Brenig B."/>
            <person name="Azevedo V."/>
            <person name="Matiuzzi M."/>
            <person name="Ramos R."/>
            <person name="Goes-Neto A."/>
            <person name="Soares S."/>
            <person name="Iseppon A.M.B."/>
            <person name="Souza E."/>
            <person name="Gama M."/>
        </authorList>
    </citation>
    <scope>NUCLEOTIDE SEQUENCE</scope>
    <source>
        <strain evidence="3">CCRMRs91</strain>
    </source>
</reference>
<keyword evidence="2" id="KW-0812">Transmembrane</keyword>
<feature type="transmembrane region" description="Helical" evidence="2">
    <location>
        <begin position="79"/>
        <end position="99"/>
    </location>
</feature>
<name>A0AAW5ZUV6_RALSL</name>
<sequence length="171" mass="19452">MAVHLDRQKSPSTAPDSSRIGKNQTCNLPFHGQHQKSTTKSIPEKKARLNQYKLVITGSTFPLIVAWVQSSFFQEINRGLIFILLTAPFFIALSIANAIQEKNDAIIKELLGEKFQNDAISVMTILSKHGNNSAPEIASKYWRIHRLQMYLAGHGFGWLILVFFYFFRLVK</sequence>
<protein>
    <submittedName>
        <fullName evidence="3">Uncharacterized protein</fullName>
    </submittedName>
</protein>
<comment type="caution">
    <text evidence="3">The sequence shown here is derived from an EMBL/GenBank/DDBJ whole genome shotgun (WGS) entry which is preliminary data.</text>
</comment>
<feature type="compositionally biased region" description="Polar residues" evidence="1">
    <location>
        <begin position="10"/>
        <end position="27"/>
    </location>
</feature>
<feature type="transmembrane region" description="Helical" evidence="2">
    <location>
        <begin position="149"/>
        <end position="167"/>
    </location>
</feature>
<dbReference type="AlphaFoldDB" id="A0AAW5ZUV6"/>
<evidence type="ECO:0000256" key="1">
    <source>
        <dbReference type="SAM" id="MobiDB-lite"/>
    </source>
</evidence>
<dbReference type="Proteomes" id="UP001144050">
    <property type="component" value="Unassembled WGS sequence"/>
</dbReference>
<gene>
    <name evidence="3" type="ORF">LBW59_24905</name>
</gene>
<evidence type="ECO:0000256" key="2">
    <source>
        <dbReference type="SAM" id="Phobius"/>
    </source>
</evidence>
<evidence type="ECO:0000313" key="4">
    <source>
        <dbReference type="Proteomes" id="UP001144050"/>
    </source>
</evidence>
<keyword evidence="2" id="KW-1133">Transmembrane helix</keyword>
<evidence type="ECO:0000313" key="3">
    <source>
        <dbReference type="EMBL" id="MDB0573976.1"/>
    </source>
</evidence>
<feature type="transmembrane region" description="Helical" evidence="2">
    <location>
        <begin position="54"/>
        <end position="73"/>
    </location>
</feature>
<organism evidence="3 4">
    <name type="scientific">Ralstonia solanacearum</name>
    <name type="common">Pseudomonas solanacearum</name>
    <dbReference type="NCBI Taxonomy" id="305"/>
    <lineage>
        <taxon>Bacteria</taxon>
        <taxon>Pseudomonadati</taxon>
        <taxon>Pseudomonadota</taxon>
        <taxon>Betaproteobacteria</taxon>
        <taxon>Burkholderiales</taxon>
        <taxon>Burkholderiaceae</taxon>
        <taxon>Ralstonia</taxon>
        <taxon>Ralstonia solanacearum species complex</taxon>
    </lineage>
</organism>
<feature type="region of interest" description="Disordered" evidence="1">
    <location>
        <begin position="1"/>
        <end position="42"/>
    </location>
</feature>
<dbReference type="EMBL" id="JAIVFG010000089">
    <property type="protein sequence ID" value="MDB0573976.1"/>
    <property type="molecule type" value="Genomic_DNA"/>
</dbReference>
<dbReference type="RefSeq" id="WP_271657434.1">
    <property type="nucleotide sequence ID" value="NZ_JAIVFG010000089.1"/>
</dbReference>
<keyword evidence="2" id="KW-0472">Membrane</keyword>
<proteinExistence type="predicted"/>